<evidence type="ECO:0000313" key="10">
    <source>
        <dbReference type="EMBL" id="KRO02847.1"/>
    </source>
</evidence>
<dbReference type="InterPro" id="IPR039421">
    <property type="entry name" value="Type_1_exporter"/>
</dbReference>
<dbReference type="GO" id="GO:0005524">
    <property type="term" value="F:ATP binding"/>
    <property type="evidence" value="ECO:0007669"/>
    <property type="project" value="UniProtKB-KW"/>
</dbReference>
<evidence type="ECO:0000259" key="8">
    <source>
        <dbReference type="PROSITE" id="PS50893"/>
    </source>
</evidence>
<dbReference type="InterPro" id="IPR027417">
    <property type="entry name" value="P-loop_NTPase"/>
</dbReference>
<reference evidence="10 11" key="1">
    <citation type="journal article" date="2015" name="Genome Announc.">
        <title>Expanding the biotechnology potential of lactobacilli through comparative genomics of 213 strains and associated genera.</title>
        <authorList>
            <person name="Sun Z."/>
            <person name="Harris H.M."/>
            <person name="McCann A."/>
            <person name="Guo C."/>
            <person name="Argimon S."/>
            <person name="Zhang W."/>
            <person name="Yang X."/>
            <person name="Jeffery I.B."/>
            <person name="Cooney J.C."/>
            <person name="Kagawa T.F."/>
            <person name="Liu W."/>
            <person name="Song Y."/>
            <person name="Salvetti E."/>
            <person name="Wrobel A."/>
            <person name="Rasinkangas P."/>
            <person name="Parkhill J."/>
            <person name="Rea M.C."/>
            <person name="O'Sullivan O."/>
            <person name="Ritari J."/>
            <person name="Douillard F.P."/>
            <person name="Paul Ross R."/>
            <person name="Yang R."/>
            <person name="Briner A.E."/>
            <person name="Felis G.E."/>
            <person name="de Vos W.M."/>
            <person name="Barrangou R."/>
            <person name="Klaenhammer T.R."/>
            <person name="Caufield P.W."/>
            <person name="Cui Y."/>
            <person name="Zhang H."/>
            <person name="O'Toole P.W."/>
        </authorList>
    </citation>
    <scope>NUCLEOTIDE SEQUENCE [LARGE SCALE GENOMIC DNA]</scope>
    <source>
        <strain evidence="10 11">DSM 7090</strain>
    </source>
</reference>
<organism evidence="10 11">
    <name type="scientific">Lancefieldella rimae</name>
    <dbReference type="NCBI Taxonomy" id="1383"/>
    <lineage>
        <taxon>Bacteria</taxon>
        <taxon>Bacillati</taxon>
        <taxon>Actinomycetota</taxon>
        <taxon>Coriobacteriia</taxon>
        <taxon>Coriobacteriales</taxon>
        <taxon>Atopobiaceae</taxon>
        <taxon>Lancefieldella</taxon>
    </lineage>
</organism>
<comment type="caution">
    <text evidence="10">The sequence shown here is derived from an EMBL/GenBank/DDBJ whole genome shotgun (WGS) entry which is preliminary data.</text>
</comment>
<feature type="transmembrane region" description="Helical" evidence="7">
    <location>
        <begin position="68"/>
        <end position="87"/>
    </location>
</feature>
<comment type="subcellular location">
    <subcellularLocation>
        <location evidence="1">Cell membrane</location>
        <topology evidence="1">Multi-pass membrane protein</topology>
    </subcellularLocation>
</comment>
<keyword evidence="6 7" id="KW-0472">Membrane</keyword>
<dbReference type="PANTHER" id="PTHR24221:SF654">
    <property type="entry name" value="ATP-BINDING CASSETTE SUB-FAMILY B MEMBER 6"/>
    <property type="match status" value="1"/>
</dbReference>
<feature type="transmembrane region" description="Helical" evidence="7">
    <location>
        <begin position="34"/>
        <end position="56"/>
    </location>
</feature>
<keyword evidence="11" id="KW-1185">Reference proteome</keyword>
<evidence type="ECO:0000256" key="3">
    <source>
        <dbReference type="ARBA" id="ARBA00022741"/>
    </source>
</evidence>
<dbReference type="InterPro" id="IPR003439">
    <property type="entry name" value="ABC_transporter-like_ATP-bd"/>
</dbReference>
<name>A0ABR5Q120_9ACTN</name>
<proteinExistence type="predicted"/>
<dbReference type="InterPro" id="IPR011527">
    <property type="entry name" value="ABC1_TM_dom"/>
</dbReference>
<gene>
    <name evidence="10" type="ORF">IV60_GL000009</name>
</gene>
<evidence type="ECO:0000313" key="11">
    <source>
        <dbReference type="Proteomes" id="UP000051927"/>
    </source>
</evidence>
<dbReference type="SUPFAM" id="SSF90123">
    <property type="entry name" value="ABC transporter transmembrane region"/>
    <property type="match status" value="1"/>
</dbReference>
<feature type="transmembrane region" description="Helical" evidence="7">
    <location>
        <begin position="172"/>
        <end position="190"/>
    </location>
</feature>
<dbReference type="Pfam" id="PF00005">
    <property type="entry name" value="ABC_tran"/>
    <property type="match status" value="1"/>
</dbReference>
<keyword evidence="2 7" id="KW-0812">Transmembrane</keyword>
<dbReference type="PANTHER" id="PTHR24221">
    <property type="entry name" value="ATP-BINDING CASSETTE SUB-FAMILY B"/>
    <property type="match status" value="1"/>
</dbReference>
<dbReference type="Gene3D" id="1.20.1560.10">
    <property type="entry name" value="ABC transporter type 1, transmembrane domain"/>
    <property type="match status" value="1"/>
</dbReference>
<feature type="domain" description="ABC transporter" evidence="8">
    <location>
        <begin position="354"/>
        <end position="587"/>
    </location>
</feature>
<evidence type="ECO:0000256" key="2">
    <source>
        <dbReference type="ARBA" id="ARBA00022692"/>
    </source>
</evidence>
<sequence length="596" mass="66978">MYRSSSNNEGGENMRESSNLLFLLSHLTTSRRGWILAQIKLVTVQFLSSYVLAVLLERFYDHLVLGQGFMRYLALSLVLSVVSTFAMKSIEQFLIPNSEIYVKADLYRQSFAALEKKEDVIIDPTGYTSRLLDATELAAQLIATDLFRFVSALVLSFLSLLVIARISLIFGIVYLVIFITAAIVHTAFYARLSIKRKKLQHDSSHISTYFGETVSGIDTIRAFHQENHAYSESEKVIHAAERSKIEYEKTYALHELVSNMLFYLSEVLPIALGFVLFLTHEQNGDLGTVMFLVQFTQPLVNYMIDFNDSFCSIRSSRDSLKELVVLLKENDMRARVIDHNILPNVTFNTTAACISLRDIGVMYGSVPALSHVDFDAHKGECIMIIGESGAGKSTLLNLFMGFSPQYAGSYFLEGINVNQITPATFRQRISFVSQDSSLLPLSIEENLSMGDAAINEVHMKRMLQAVGALELVEHLPLGLKTVIGDEGKRLSGGERQRLVIARALLKKAPILILDEPTSSLDSRHEAIVMRQLIKERQKRCIIMVTHHINCLLYATKIVVLHEGRIIAVGTFEELAEKGIIKRLKKLYGTRPLIQNE</sequence>
<protein>
    <submittedName>
        <fullName evidence="10">Lipid A export ATP-binding permease protein MsbA</fullName>
    </submittedName>
</protein>
<dbReference type="InterPro" id="IPR025662">
    <property type="entry name" value="Sigma_54_int_dom_ATP-bd_1"/>
</dbReference>
<dbReference type="Proteomes" id="UP000051927">
    <property type="component" value="Unassembled WGS sequence"/>
</dbReference>
<dbReference type="InterPro" id="IPR036640">
    <property type="entry name" value="ABC1_TM_sf"/>
</dbReference>
<feature type="domain" description="ABC transmembrane type-1" evidence="9">
    <location>
        <begin position="41"/>
        <end position="315"/>
    </location>
</feature>
<evidence type="ECO:0000256" key="5">
    <source>
        <dbReference type="ARBA" id="ARBA00022989"/>
    </source>
</evidence>
<dbReference type="SUPFAM" id="SSF52540">
    <property type="entry name" value="P-loop containing nucleoside triphosphate hydrolases"/>
    <property type="match status" value="1"/>
</dbReference>
<dbReference type="SMART" id="SM00382">
    <property type="entry name" value="AAA"/>
    <property type="match status" value="1"/>
</dbReference>
<evidence type="ECO:0000256" key="1">
    <source>
        <dbReference type="ARBA" id="ARBA00004651"/>
    </source>
</evidence>
<accession>A0ABR5Q120</accession>
<dbReference type="Gene3D" id="3.40.50.300">
    <property type="entry name" value="P-loop containing nucleotide triphosphate hydrolases"/>
    <property type="match status" value="1"/>
</dbReference>
<dbReference type="PROSITE" id="PS00211">
    <property type="entry name" value="ABC_TRANSPORTER_1"/>
    <property type="match status" value="1"/>
</dbReference>
<evidence type="ECO:0000259" key="9">
    <source>
        <dbReference type="PROSITE" id="PS50929"/>
    </source>
</evidence>
<dbReference type="InterPro" id="IPR017871">
    <property type="entry name" value="ABC_transporter-like_CS"/>
</dbReference>
<dbReference type="EMBL" id="JQCP01000001">
    <property type="protein sequence ID" value="KRO02847.1"/>
    <property type="molecule type" value="Genomic_DNA"/>
</dbReference>
<evidence type="ECO:0000256" key="7">
    <source>
        <dbReference type="SAM" id="Phobius"/>
    </source>
</evidence>
<dbReference type="PROSITE" id="PS50929">
    <property type="entry name" value="ABC_TM1F"/>
    <property type="match status" value="1"/>
</dbReference>
<dbReference type="Pfam" id="PF00664">
    <property type="entry name" value="ABC_membrane"/>
    <property type="match status" value="1"/>
</dbReference>
<keyword evidence="3" id="KW-0547">Nucleotide-binding</keyword>
<feature type="transmembrane region" description="Helical" evidence="7">
    <location>
        <begin position="146"/>
        <end position="166"/>
    </location>
</feature>
<dbReference type="PROSITE" id="PS50893">
    <property type="entry name" value="ABC_TRANSPORTER_2"/>
    <property type="match status" value="1"/>
</dbReference>
<dbReference type="PROSITE" id="PS00675">
    <property type="entry name" value="SIGMA54_INTERACT_1"/>
    <property type="match status" value="1"/>
</dbReference>
<keyword evidence="4 10" id="KW-0067">ATP-binding</keyword>
<evidence type="ECO:0000256" key="4">
    <source>
        <dbReference type="ARBA" id="ARBA00022840"/>
    </source>
</evidence>
<keyword evidence="5 7" id="KW-1133">Transmembrane helix</keyword>
<dbReference type="InterPro" id="IPR003593">
    <property type="entry name" value="AAA+_ATPase"/>
</dbReference>
<evidence type="ECO:0000256" key="6">
    <source>
        <dbReference type="ARBA" id="ARBA00023136"/>
    </source>
</evidence>